<dbReference type="PANTHER" id="PTHR31087:SF58">
    <property type="entry name" value="OS07G0230700 PROTEIN"/>
    <property type="match status" value="1"/>
</dbReference>
<name>A0A1U8A593_NELNU</name>
<dbReference type="InterPro" id="IPR007612">
    <property type="entry name" value="LOR"/>
</dbReference>
<dbReference type="Proteomes" id="UP000189703">
    <property type="component" value="Unplaced"/>
</dbReference>
<dbReference type="InterPro" id="IPR038595">
    <property type="entry name" value="LOR_sf"/>
</dbReference>
<dbReference type="STRING" id="4432.A0A1U8A593"/>
<dbReference type="KEGG" id="nnu:104597229"/>
<dbReference type="GeneID" id="104597229"/>
<dbReference type="FunCoup" id="A0A1U8A593">
    <property type="interactions" value="63"/>
</dbReference>
<dbReference type="InterPro" id="IPR025659">
    <property type="entry name" value="Tubby-like_C"/>
</dbReference>
<dbReference type="eggNOG" id="ENOG502QUU9">
    <property type="taxonomic scope" value="Eukaryota"/>
</dbReference>
<dbReference type="Pfam" id="PF04525">
    <property type="entry name" value="LOR"/>
    <property type="match status" value="1"/>
</dbReference>
<evidence type="ECO:0000313" key="3">
    <source>
        <dbReference type="RefSeq" id="XP_010256975.1"/>
    </source>
</evidence>
<protein>
    <submittedName>
        <fullName evidence="3">Protein LURP-one-related 10</fullName>
    </submittedName>
</protein>
<comment type="similarity">
    <text evidence="1">Belongs to the LOR family.</text>
</comment>
<gene>
    <name evidence="3" type="primary">LOC104597229</name>
</gene>
<organism evidence="2 3">
    <name type="scientific">Nelumbo nucifera</name>
    <name type="common">Sacred lotus</name>
    <dbReference type="NCBI Taxonomy" id="4432"/>
    <lineage>
        <taxon>Eukaryota</taxon>
        <taxon>Viridiplantae</taxon>
        <taxon>Streptophyta</taxon>
        <taxon>Embryophyta</taxon>
        <taxon>Tracheophyta</taxon>
        <taxon>Spermatophyta</taxon>
        <taxon>Magnoliopsida</taxon>
        <taxon>Proteales</taxon>
        <taxon>Nelumbonaceae</taxon>
        <taxon>Nelumbo</taxon>
    </lineage>
</organism>
<proteinExistence type="inferred from homology"/>
<evidence type="ECO:0000256" key="1">
    <source>
        <dbReference type="ARBA" id="ARBA00005437"/>
    </source>
</evidence>
<dbReference type="RefSeq" id="XP_010256975.1">
    <property type="nucleotide sequence ID" value="XM_010258673.2"/>
</dbReference>
<evidence type="ECO:0000313" key="2">
    <source>
        <dbReference type="Proteomes" id="UP000189703"/>
    </source>
</evidence>
<accession>A0A1U8A593</accession>
<dbReference type="OMA" id="LEMKGNW"/>
<reference evidence="3" key="1">
    <citation type="submission" date="2025-08" db="UniProtKB">
        <authorList>
            <consortium name="RefSeq"/>
        </authorList>
    </citation>
    <scope>IDENTIFICATION</scope>
</reference>
<dbReference type="SUPFAM" id="SSF54518">
    <property type="entry name" value="Tubby C-terminal domain-like"/>
    <property type="match status" value="1"/>
</dbReference>
<dbReference type="Gene3D" id="2.40.160.200">
    <property type="entry name" value="LURP1-related"/>
    <property type="match status" value="1"/>
</dbReference>
<dbReference type="OrthoDB" id="97518at2759"/>
<dbReference type="PANTHER" id="PTHR31087">
    <property type="match status" value="1"/>
</dbReference>
<keyword evidence="2" id="KW-1185">Reference proteome</keyword>
<sequence length="213" mass="23703">MAQPSFPPTGSSYPPLSNPVSVIGLQFCSPFLVDLTIVRKVMTITDGNFIVTDINGNIIFKVKGGLLSLRDRRVLVDAAGNPIVSLQQKILTAHKRWQVFRGESSDTEDLLFSAKKSSMLQFKTELDVFLATNTKEDVCDFKIKGSWLERSCDIYTGDSSTSTVIAQMHKKHSIQSMILGKDSFMVTVYPNIDHAFIIALIVILDEINQDKDD</sequence>
<dbReference type="AlphaFoldDB" id="A0A1U8A593"/>